<dbReference type="CDD" id="cd15831">
    <property type="entry name" value="BTAD"/>
    <property type="match status" value="1"/>
</dbReference>
<dbReference type="Proteomes" id="UP000583800">
    <property type="component" value="Unassembled WGS sequence"/>
</dbReference>
<dbReference type="EMBL" id="JACHJB010000001">
    <property type="protein sequence ID" value="MBB6346228.1"/>
    <property type="molecule type" value="Genomic_DNA"/>
</dbReference>
<organism evidence="7 8">
    <name type="scientific">Nonomuraea muscovyensis</name>
    <dbReference type="NCBI Taxonomy" id="1124761"/>
    <lineage>
        <taxon>Bacteria</taxon>
        <taxon>Bacillati</taxon>
        <taxon>Actinomycetota</taxon>
        <taxon>Actinomycetes</taxon>
        <taxon>Streptosporangiales</taxon>
        <taxon>Streptosporangiaceae</taxon>
        <taxon>Nonomuraea</taxon>
    </lineage>
</organism>
<evidence type="ECO:0000313" key="8">
    <source>
        <dbReference type="Proteomes" id="UP000583800"/>
    </source>
</evidence>
<dbReference type="RefSeq" id="WP_185084054.1">
    <property type="nucleotide sequence ID" value="NZ_JACHJB010000001.1"/>
</dbReference>
<dbReference type="SMART" id="SM00862">
    <property type="entry name" value="Trans_reg_C"/>
    <property type="match status" value="1"/>
</dbReference>
<proteinExistence type="inferred from homology"/>
<dbReference type="PRINTS" id="PR00364">
    <property type="entry name" value="DISEASERSIST"/>
</dbReference>
<dbReference type="InterPro" id="IPR019734">
    <property type="entry name" value="TPR_rpt"/>
</dbReference>
<dbReference type="PROSITE" id="PS51755">
    <property type="entry name" value="OMPR_PHOB"/>
    <property type="match status" value="1"/>
</dbReference>
<evidence type="ECO:0000313" key="7">
    <source>
        <dbReference type="EMBL" id="MBB6346228.1"/>
    </source>
</evidence>
<keyword evidence="4" id="KW-0804">Transcription</keyword>
<dbReference type="PANTHER" id="PTHR35807">
    <property type="entry name" value="TRANSCRIPTIONAL REGULATOR REDD-RELATED"/>
    <property type="match status" value="1"/>
</dbReference>
<evidence type="ECO:0000256" key="2">
    <source>
        <dbReference type="ARBA" id="ARBA00023015"/>
    </source>
</evidence>
<evidence type="ECO:0000256" key="1">
    <source>
        <dbReference type="ARBA" id="ARBA00005820"/>
    </source>
</evidence>
<accession>A0A7X0C0N6</accession>
<reference evidence="7 8" key="1">
    <citation type="submission" date="2020-08" db="EMBL/GenBank/DDBJ databases">
        <title>Sequencing the genomes of 1000 actinobacteria strains.</title>
        <authorList>
            <person name="Klenk H.-P."/>
        </authorList>
    </citation>
    <scope>NUCLEOTIDE SEQUENCE [LARGE SCALE GENOMIC DNA]</scope>
    <source>
        <strain evidence="7 8">DSM 45913</strain>
    </source>
</reference>
<dbReference type="SMART" id="SM00028">
    <property type="entry name" value="TPR"/>
    <property type="match status" value="10"/>
</dbReference>
<dbReference type="AlphaFoldDB" id="A0A7X0C0N6"/>
<dbReference type="Gene3D" id="3.40.50.300">
    <property type="entry name" value="P-loop containing nucleotide triphosphate hydrolases"/>
    <property type="match status" value="1"/>
</dbReference>
<gene>
    <name evidence="7" type="ORF">FHU36_002737</name>
</gene>
<evidence type="ECO:0000256" key="4">
    <source>
        <dbReference type="ARBA" id="ARBA00023163"/>
    </source>
</evidence>
<dbReference type="InterPro" id="IPR011990">
    <property type="entry name" value="TPR-like_helical_dom_sf"/>
</dbReference>
<dbReference type="GO" id="GO:0000160">
    <property type="term" value="P:phosphorelay signal transduction system"/>
    <property type="evidence" value="ECO:0007669"/>
    <property type="project" value="InterPro"/>
</dbReference>
<dbReference type="SMART" id="SM01043">
    <property type="entry name" value="BTAD"/>
    <property type="match status" value="1"/>
</dbReference>
<feature type="domain" description="OmpR/PhoB-type" evidence="6">
    <location>
        <begin position="1"/>
        <end position="96"/>
    </location>
</feature>
<comment type="similarity">
    <text evidence="1">Belongs to the AfsR/DnrI/RedD regulatory family.</text>
</comment>
<dbReference type="SUPFAM" id="SSF48452">
    <property type="entry name" value="TPR-like"/>
    <property type="match status" value="3"/>
</dbReference>
<dbReference type="GO" id="GO:0003677">
    <property type="term" value="F:DNA binding"/>
    <property type="evidence" value="ECO:0007669"/>
    <property type="project" value="UniProtKB-UniRule"/>
</dbReference>
<dbReference type="Gene3D" id="1.10.10.10">
    <property type="entry name" value="Winged helix-like DNA-binding domain superfamily/Winged helix DNA-binding domain"/>
    <property type="match status" value="1"/>
</dbReference>
<dbReference type="Pfam" id="PF00486">
    <property type="entry name" value="Trans_reg_C"/>
    <property type="match status" value="1"/>
</dbReference>
<sequence>MEFRLLGPVEIRSSQGEVIRLRRRQERLALAVLLLEPQRMITAERLIDLLWGQAPPSTARATLQTLMSRIRSALRSAGADEPVPLLALGGGYCLQVRPESVDLHRFGMLIDEARAVKEPNLRAARLAEALALWQGPALADAASGALRERLCGSLEEARFAAISDRIDAELVAGRHAELVGELSGLIEEHPLRERLHGQLMIALYRCGRRADALEVYQRARRLLISELGLEPGPQLRELETSIIADAAGTGADIDQHTTRTAEPMVPAQLPPDFADFTGRTASLRRLDTLPAATVLAMITGTAGVGKTSLAVHWAHGASGRFPDGQLFLDMRGFHTGPQMSPAEALALSLGALGVAAERIPISMDAQTAMYRSILAGRRVLVVLDNVADADQVRPLLPGDPGCLLLVTSRDRLSGLVALDGAHRLVLDVLPATDAVDVLARTAGADRVGADRDAAAELADLCGHLPLALRIAGARLADRPHLSVRKLVEELAARGPMSQLRVDGDGNATVRGAFDLSYQALPAAAGRVFRLLGLVPAPAGLAPTAVAALAGLPADDVAPLIDALARFHLAEVTAEGRLVCHDLLLEYAGQLAAEHDPPAERDASISRLLHFYLHTAGQAALALNGRSRLRLPADPWPAAVSVTRFPEEIEARQWISGEWPNLIAALDHAAASGRHRMVWQLAHALRDFLQVQAPLTQWLSVARTGLAAAQAAGDVLGEAAMRHSLGFLRWRTAEFQAAIDECETAAALARSAGWRQGESVALCNTGIVLGQIGQSRPAIRRMEQALAIDREIGDELGEAAVLSNLAATYLLTGDLTRAAEFGELALPLLRQTGQHQNEAIAVINIAIVHRERGRFDDALDALDQSLAICRTIGAQHEEAAALTAVGLVHRDAGRYEDATAALAASLDITQRLSDSRHEIFAHTGLADVQIKQARLADAADRLDLALDIVHRTGHRRGEIDALLALSDLHAARHDFDAATKHATQALYLSRTSGYALSAAQAHTRLAIAALGLADVTACLEHCRRALSTQRRTGQRLAEARTLLTAGHAYQRQGRTPLAKARWQRAHAIFNQLGAPERHHTAALTT</sequence>
<dbReference type="Pfam" id="PF03704">
    <property type="entry name" value="BTAD"/>
    <property type="match status" value="1"/>
</dbReference>
<keyword evidence="3 5" id="KW-0238">DNA-binding</keyword>
<dbReference type="GO" id="GO:0043531">
    <property type="term" value="F:ADP binding"/>
    <property type="evidence" value="ECO:0007669"/>
    <property type="project" value="InterPro"/>
</dbReference>
<dbReference type="SUPFAM" id="SSF46894">
    <property type="entry name" value="C-terminal effector domain of the bipartite response regulators"/>
    <property type="match status" value="1"/>
</dbReference>
<name>A0A7X0C0N6_9ACTN</name>
<dbReference type="InterPro" id="IPR005158">
    <property type="entry name" value="BTAD"/>
</dbReference>
<evidence type="ECO:0000256" key="5">
    <source>
        <dbReference type="PROSITE-ProRule" id="PRU01091"/>
    </source>
</evidence>
<dbReference type="GO" id="GO:0006355">
    <property type="term" value="P:regulation of DNA-templated transcription"/>
    <property type="evidence" value="ECO:0007669"/>
    <property type="project" value="InterPro"/>
</dbReference>
<evidence type="ECO:0000256" key="3">
    <source>
        <dbReference type="ARBA" id="ARBA00023125"/>
    </source>
</evidence>
<dbReference type="Pfam" id="PF13424">
    <property type="entry name" value="TPR_12"/>
    <property type="match status" value="3"/>
</dbReference>
<dbReference type="Gene3D" id="1.25.40.10">
    <property type="entry name" value="Tetratricopeptide repeat domain"/>
    <property type="match status" value="3"/>
</dbReference>
<feature type="DNA-binding region" description="OmpR/PhoB-type" evidence="5">
    <location>
        <begin position="1"/>
        <end position="96"/>
    </location>
</feature>
<dbReference type="InterPro" id="IPR001867">
    <property type="entry name" value="OmpR/PhoB-type_DNA-bd"/>
</dbReference>
<protein>
    <submittedName>
        <fullName evidence="7">DNA-binding SARP family transcriptional activator/predicted negative regulator of RcsB-dependent stress response</fullName>
    </submittedName>
</protein>
<evidence type="ECO:0000259" key="6">
    <source>
        <dbReference type="PROSITE" id="PS51755"/>
    </source>
</evidence>
<dbReference type="InterPro" id="IPR036388">
    <property type="entry name" value="WH-like_DNA-bd_sf"/>
</dbReference>
<dbReference type="PANTHER" id="PTHR35807:SF1">
    <property type="entry name" value="TRANSCRIPTIONAL REGULATOR REDD"/>
    <property type="match status" value="1"/>
</dbReference>
<keyword evidence="8" id="KW-1185">Reference proteome</keyword>
<dbReference type="SUPFAM" id="SSF52540">
    <property type="entry name" value="P-loop containing nucleoside triphosphate hydrolases"/>
    <property type="match status" value="1"/>
</dbReference>
<dbReference type="InterPro" id="IPR051677">
    <property type="entry name" value="AfsR-DnrI-RedD_regulator"/>
</dbReference>
<keyword evidence="2" id="KW-0805">Transcription regulation</keyword>
<dbReference type="InterPro" id="IPR016032">
    <property type="entry name" value="Sig_transdc_resp-reg_C-effctor"/>
</dbReference>
<dbReference type="InterPro" id="IPR027417">
    <property type="entry name" value="P-loop_NTPase"/>
</dbReference>
<comment type="caution">
    <text evidence="7">The sequence shown here is derived from an EMBL/GenBank/DDBJ whole genome shotgun (WGS) entry which is preliminary data.</text>
</comment>